<dbReference type="Proteomes" id="UP000319280">
    <property type="component" value="Unassembled WGS sequence"/>
</dbReference>
<dbReference type="PROSITE" id="PS51257">
    <property type="entry name" value="PROKAR_LIPOPROTEIN"/>
    <property type="match status" value="1"/>
</dbReference>
<sequence>MAKRSLFFVLMILLSGCTTKIGEDVFITQVDELELALDQQDWNQITHYAEELKTVYQDEKWKIQLIGDEGEYEGLLESINKLIAATKEKDIKNVRMELASTKTLIEDIYSL</sequence>
<proteinExistence type="predicted"/>
<dbReference type="EMBL" id="VJMZ01000001">
    <property type="protein sequence ID" value="TRM11490.1"/>
    <property type="molecule type" value="Genomic_DNA"/>
</dbReference>
<organism evidence="1 2">
    <name type="scientific">Lentibacillus cibarius</name>
    <dbReference type="NCBI Taxonomy" id="2583219"/>
    <lineage>
        <taxon>Bacteria</taxon>
        <taxon>Bacillati</taxon>
        <taxon>Bacillota</taxon>
        <taxon>Bacilli</taxon>
        <taxon>Bacillales</taxon>
        <taxon>Bacillaceae</taxon>
        <taxon>Lentibacillus</taxon>
    </lineage>
</organism>
<name>A0A549YHY0_9BACI</name>
<dbReference type="AlphaFoldDB" id="A0A549YHY0"/>
<dbReference type="RefSeq" id="WP_142790616.1">
    <property type="nucleotide sequence ID" value="NZ_VJMZ01000001.1"/>
</dbReference>
<protein>
    <submittedName>
        <fullName evidence="1">DUF4363 family protein</fullName>
    </submittedName>
</protein>
<reference evidence="1 2" key="1">
    <citation type="submission" date="2019-07" db="EMBL/GenBank/DDBJ databases">
        <title>Genomic analysis of Lentibacillus sp. NKC851-2.</title>
        <authorList>
            <person name="Oh Y.J."/>
        </authorList>
    </citation>
    <scope>NUCLEOTIDE SEQUENCE [LARGE SCALE GENOMIC DNA]</scope>
    <source>
        <strain evidence="1 2">NKC851-2</strain>
    </source>
</reference>
<gene>
    <name evidence="1" type="ORF">FH966_07155</name>
</gene>
<comment type="caution">
    <text evidence="1">The sequence shown here is derived from an EMBL/GenBank/DDBJ whole genome shotgun (WGS) entry which is preliminary data.</text>
</comment>
<evidence type="ECO:0000313" key="2">
    <source>
        <dbReference type="Proteomes" id="UP000319280"/>
    </source>
</evidence>
<accession>A0A549YHY0</accession>
<evidence type="ECO:0000313" key="1">
    <source>
        <dbReference type="EMBL" id="TRM11490.1"/>
    </source>
</evidence>
<keyword evidence="2" id="KW-1185">Reference proteome</keyword>